<evidence type="ECO:0000256" key="2">
    <source>
        <dbReference type="SAM" id="Phobius"/>
    </source>
</evidence>
<feature type="compositionally biased region" description="Polar residues" evidence="1">
    <location>
        <begin position="230"/>
        <end position="240"/>
    </location>
</feature>
<gene>
    <name evidence="3" type="ORF">J2S59_000089</name>
</gene>
<evidence type="ECO:0000313" key="3">
    <source>
        <dbReference type="EMBL" id="MDP9820280.1"/>
    </source>
</evidence>
<feature type="transmembrane region" description="Helical" evidence="2">
    <location>
        <begin position="115"/>
        <end position="136"/>
    </location>
</feature>
<accession>A0ABT9NKA4</accession>
<feature type="transmembrane region" description="Helical" evidence="2">
    <location>
        <begin position="88"/>
        <end position="109"/>
    </location>
</feature>
<dbReference type="EMBL" id="JAUSQM010000001">
    <property type="protein sequence ID" value="MDP9820280.1"/>
    <property type="molecule type" value="Genomic_DNA"/>
</dbReference>
<dbReference type="Proteomes" id="UP001240447">
    <property type="component" value="Unassembled WGS sequence"/>
</dbReference>
<feature type="region of interest" description="Disordered" evidence="1">
    <location>
        <begin position="230"/>
        <end position="272"/>
    </location>
</feature>
<dbReference type="RefSeq" id="WP_068118979.1">
    <property type="nucleotide sequence ID" value="NZ_CCXJ01000161.1"/>
</dbReference>
<name>A0ABT9NKA4_9ACTN</name>
<feature type="transmembrane region" description="Helical" evidence="2">
    <location>
        <begin position="6"/>
        <end position="24"/>
    </location>
</feature>
<keyword evidence="2" id="KW-1133">Transmembrane helix</keyword>
<keyword evidence="2" id="KW-0472">Membrane</keyword>
<proteinExistence type="predicted"/>
<keyword evidence="4" id="KW-1185">Reference proteome</keyword>
<sequence>MDLSGIIFVALAVAWAVYLIPQALKRHDEAARSRSVDRFSSTMRVLAPARPARDPEVAPSQARLRAQVRTRIPTRAAARAAAARRRRVLFVLLGLTVLTAAVVGVLRLSAGTGPWWSVAIPGGLVLTWLVVCRLQVRRLDRVRNPRYEGRLVSPDEEDTVQLDVEALRAAVAAPGQVVAAVVPAVEQGQEQGAEAGSSLSGSSLWDPLPVTLPTYVTKPRAQRTVRTIDLSQPGVQSSGRSAEDSQLVAEADKAAKAETAAAEQVERRAAGG</sequence>
<keyword evidence="2" id="KW-0812">Transmembrane</keyword>
<organism evidence="3 4">
    <name type="scientific">Nocardioides massiliensis</name>
    <dbReference type="NCBI Taxonomy" id="1325935"/>
    <lineage>
        <taxon>Bacteria</taxon>
        <taxon>Bacillati</taxon>
        <taxon>Actinomycetota</taxon>
        <taxon>Actinomycetes</taxon>
        <taxon>Propionibacteriales</taxon>
        <taxon>Nocardioidaceae</taxon>
        <taxon>Nocardioides</taxon>
    </lineage>
</organism>
<comment type="caution">
    <text evidence="3">The sequence shown here is derived from an EMBL/GenBank/DDBJ whole genome shotgun (WGS) entry which is preliminary data.</text>
</comment>
<evidence type="ECO:0000256" key="1">
    <source>
        <dbReference type="SAM" id="MobiDB-lite"/>
    </source>
</evidence>
<reference evidence="3 4" key="1">
    <citation type="submission" date="2023-07" db="EMBL/GenBank/DDBJ databases">
        <title>Sequencing the genomes of 1000 actinobacteria strains.</title>
        <authorList>
            <person name="Klenk H.-P."/>
        </authorList>
    </citation>
    <scope>NUCLEOTIDE SEQUENCE [LARGE SCALE GENOMIC DNA]</scope>
    <source>
        <strain evidence="3 4">GD13</strain>
    </source>
</reference>
<protein>
    <submittedName>
        <fullName evidence="3">Uncharacterized protein</fullName>
    </submittedName>
</protein>
<evidence type="ECO:0000313" key="4">
    <source>
        <dbReference type="Proteomes" id="UP001240447"/>
    </source>
</evidence>